<dbReference type="EMBL" id="JBEDUW010000006">
    <property type="protein sequence ID" value="KAK9922183.1"/>
    <property type="molecule type" value="Genomic_DNA"/>
</dbReference>
<reference evidence="1 2" key="1">
    <citation type="journal article" date="2023" name="G3 (Bethesda)">
        <title>A chromosome-length genome assembly and annotation of blackberry (Rubus argutus, cv. 'Hillquist').</title>
        <authorList>
            <person name="Bruna T."/>
            <person name="Aryal R."/>
            <person name="Dudchenko O."/>
            <person name="Sargent D.J."/>
            <person name="Mead D."/>
            <person name="Buti M."/>
            <person name="Cavallini A."/>
            <person name="Hytonen T."/>
            <person name="Andres J."/>
            <person name="Pham M."/>
            <person name="Weisz D."/>
            <person name="Mascagni F."/>
            <person name="Usai G."/>
            <person name="Natali L."/>
            <person name="Bassil N."/>
            <person name="Fernandez G.E."/>
            <person name="Lomsadze A."/>
            <person name="Armour M."/>
            <person name="Olukolu B."/>
            <person name="Poorten T."/>
            <person name="Britton C."/>
            <person name="Davik J."/>
            <person name="Ashrafi H."/>
            <person name="Aiden E.L."/>
            <person name="Borodovsky M."/>
            <person name="Worthington M."/>
        </authorList>
    </citation>
    <scope>NUCLEOTIDE SEQUENCE [LARGE SCALE GENOMIC DNA]</scope>
    <source>
        <strain evidence="1">PI 553951</strain>
    </source>
</reference>
<name>A0AAW1WEY2_RUBAR</name>
<accession>A0AAW1WEY2</accession>
<evidence type="ECO:0000313" key="1">
    <source>
        <dbReference type="EMBL" id="KAK9922183.1"/>
    </source>
</evidence>
<dbReference type="Proteomes" id="UP001457282">
    <property type="component" value="Unassembled WGS sequence"/>
</dbReference>
<dbReference type="AlphaFoldDB" id="A0AAW1WEY2"/>
<comment type="caution">
    <text evidence="1">The sequence shown here is derived from an EMBL/GenBank/DDBJ whole genome shotgun (WGS) entry which is preliminary data.</text>
</comment>
<evidence type="ECO:0008006" key="3">
    <source>
        <dbReference type="Google" id="ProtNLM"/>
    </source>
</evidence>
<organism evidence="1 2">
    <name type="scientific">Rubus argutus</name>
    <name type="common">Southern blackberry</name>
    <dbReference type="NCBI Taxonomy" id="59490"/>
    <lineage>
        <taxon>Eukaryota</taxon>
        <taxon>Viridiplantae</taxon>
        <taxon>Streptophyta</taxon>
        <taxon>Embryophyta</taxon>
        <taxon>Tracheophyta</taxon>
        <taxon>Spermatophyta</taxon>
        <taxon>Magnoliopsida</taxon>
        <taxon>eudicotyledons</taxon>
        <taxon>Gunneridae</taxon>
        <taxon>Pentapetalae</taxon>
        <taxon>rosids</taxon>
        <taxon>fabids</taxon>
        <taxon>Rosales</taxon>
        <taxon>Rosaceae</taxon>
        <taxon>Rosoideae</taxon>
        <taxon>Rosoideae incertae sedis</taxon>
        <taxon>Rubus</taxon>
    </lineage>
</organism>
<keyword evidence="2" id="KW-1185">Reference proteome</keyword>
<protein>
    <recommendedName>
        <fullName evidence="3">Secreted protein</fullName>
    </recommendedName>
</protein>
<proteinExistence type="predicted"/>
<evidence type="ECO:0000313" key="2">
    <source>
        <dbReference type="Proteomes" id="UP001457282"/>
    </source>
</evidence>
<sequence length="89" mass="9579">MLSVLLRHRPAMAALLPVMPLISVPRRDHLTGPSPCPAIQSFAATSLASAAGDSSFLDRSSCCNRCRPFFRRIFSVPHCPPSLTGSLSE</sequence>
<gene>
    <name evidence="1" type="ORF">M0R45_030662</name>
</gene>